<reference evidence="2" key="1">
    <citation type="journal article" date="2019" name="Int. J. Syst. Evol. Microbiol.">
        <title>The Global Catalogue of Microorganisms (GCM) 10K type strain sequencing project: providing services to taxonomists for standard genome sequencing and annotation.</title>
        <authorList>
            <consortium name="The Broad Institute Genomics Platform"/>
            <consortium name="The Broad Institute Genome Sequencing Center for Infectious Disease"/>
            <person name="Wu L."/>
            <person name="Ma J."/>
        </authorList>
    </citation>
    <scope>NUCLEOTIDE SEQUENCE [LARGE SCALE GENOMIC DNA]</scope>
    <source>
        <strain evidence="2">YJ-61-S</strain>
    </source>
</reference>
<keyword evidence="2" id="KW-1185">Reference proteome</keyword>
<dbReference type="EMBL" id="JBHSFV010000017">
    <property type="protein sequence ID" value="MFC4636296.1"/>
    <property type="molecule type" value="Genomic_DNA"/>
</dbReference>
<comment type="caution">
    <text evidence="1">The sequence shown here is derived from an EMBL/GenBank/DDBJ whole genome shotgun (WGS) entry which is preliminary data.</text>
</comment>
<protein>
    <submittedName>
        <fullName evidence="1">UDP-glycosyltransferase</fullName>
    </submittedName>
</protein>
<evidence type="ECO:0000313" key="2">
    <source>
        <dbReference type="Proteomes" id="UP001596043"/>
    </source>
</evidence>
<sequence>MPEQKKIYILLPDGIGLRNFAYTSFASIGKEKGWNIVYWNHTPFNLTELGLQEQKLEGRASALTDLYKRARKEIELTNFEKQYQDSIYNSYRFKAKGGSIKNKVKNGIVRFFEKKYAGDGLHKLREKIKDKERSTSYYKDCVAQLKKTKPHIVFCTNQRPVHAIAPILAAQYLGIPTATFIFSWDNVPKAMLVVETDFYYVWSTFMKEQLMGYYPHITEDQIVVTGTPQFEPHYEVEIKKSKKEFCETYSIPQTLDYICFSGDDVTTSPHDPIYLHDIATAVKKLNAKGRNLGIIFRRCPVDFSDRFDQVLEMHKDIVYPIAPKWDKIGGAWNTILPSQEDMTLLANTVRHSMFAINLGSSMVFDYISQKKPCLYIKYNPKDIPLQKDVFKVYDYVHFRSMPNAKAVFWINSKEDIETKIEQALTDPKETCREAHEWFSVINTMPPEKASERIWFALEKTIDTCI</sequence>
<dbReference type="SUPFAM" id="SSF53756">
    <property type="entry name" value="UDP-Glycosyltransferase/glycogen phosphorylase"/>
    <property type="match status" value="1"/>
</dbReference>
<dbReference type="RefSeq" id="WP_379982354.1">
    <property type="nucleotide sequence ID" value="NZ_JBHSFV010000017.1"/>
</dbReference>
<accession>A0ABV9I1K2</accession>
<gene>
    <name evidence="1" type="ORF">ACFO3O_20485</name>
</gene>
<evidence type="ECO:0000313" key="1">
    <source>
        <dbReference type="EMBL" id="MFC4636296.1"/>
    </source>
</evidence>
<dbReference type="Proteomes" id="UP001596043">
    <property type="component" value="Unassembled WGS sequence"/>
</dbReference>
<name>A0ABV9I1K2_9FLAO</name>
<proteinExistence type="predicted"/>
<organism evidence="1 2">
    <name type="scientific">Dokdonia ponticola</name>
    <dbReference type="NCBI Taxonomy" id="2041041"/>
    <lineage>
        <taxon>Bacteria</taxon>
        <taxon>Pseudomonadati</taxon>
        <taxon>Bacteroidota</taxon>
        <taxon>Flavobacteriia</taxon>
        <taxon>Flavobacteriales</taxon>
        <taxon>Flavobacteriaceae</taxon>
        <taxon>Dokdonia</taxon>
    </lineage>
</organism>